<dbReference type="RefSeq" id="WP_271432004.1">
    <property type="nucleotide sequence ID" value="NZ_JAQIOY010000002.1"/>
</dbReference>
<evidence type="ECO:0008006" key="5">
    <source>
        <dbReference type="Google" id="ProtNLM"/>
    </source>
</evidence>
<evidence type="ECO:0000256" key="1">
    <source>
        <dbReference type="ARBA" id="ARBA00004613"/>
    </source>
</evidence>
<dbReference type="EMBL" id="JAQIOY010000002">
    <property type="protein sequence ID" value="MDA7424655.1"/>
    <property type="molecule type" value="Genomic_DNA"/>
</dbReference>
<proteinExistence type="predicted"/>
<dbReference type="Proteomes" id="UP001210720">
    <property type="component" value="Unassembled WGS sequence"/>
</dbReference>
<evidence type="ECO:0000313" key="3">
    <source>
        <dbReference type="EMBL" id="MDA7424655.1"/>
    </source>
</evidence>
<dbReference type="InterPro" id="IPR050557">
    <property type="entry name" value="RTX_toxin/Mannuronan_C5-epim"/>
</dbReference>
<dbReference type="PRINTS" id="PR00313">
    <property type="entry name" value="CABNDNGRPT"/>
</dbReference>
<dbReference type="PANTHER" id="PTHR38340:SF1">
    <property type="entry name" value="S-LAYER PROTEIN"/>
    <property type="match status" value="1"/>
</dbReference>
<keyword evidence="2" id="KW-0964">Secreted</keyword>
<dbReference type="SUPFAM" id="SSF51120">
    <property type="entry name" value="beta-Roll"/>
    <property type="match status" value="1"/>
</dbReference>
<comment type="caution">
    <text evidence="3">The sequence shown here is derived from an EMBL/GenBank/DDBJ whole genome shotgun (WGS) entry which is preliminary data.</text>
</comment>
<dbReference type="PANTHER" id="PTHR38340">
    <property type="entry name" value="S-LAYER PROTEIN"/>
    <property type="match status" value="1"/>
</dbReference>
<evidence type="ECO:0000256" key="2">
    <source>
        <dbReference type="ARBA" id="ARBA00022525"/>
    </source>
</evidence>
<dbReference type="InterPro" id="IPR018511">
    <property type="entry name" value="Hemolysin-typ_Ca-bd_CS"/>
</dbReference>
<dbReference type="InterPro" id="IPR001343">
    <property type="entry name" value="Hemolysn_Ca-bd"/>
</dbReference>
<reference evidence="3 4" key="1">
    <citation type="submission" date="2023-01" db="EMBL/GenBank/DDBJ databases">
        <title>Thalassococcus onchidii sp. nov., isolated from a marine invertebrate from the South China Sea.</title>
        <authorList>
            <person name="Xu S."/>
            <person name="Liu Z."/>
            <person name="Xu Y."/>
        </authorList>
    </citation>
    <scope>NUCLEOTIDE SEQUENCE [LARGE SCALE GENOMIC DNA]</scope>
    <source>
        <strain evidence="3 4">KCTC 32084</strain>
    </source>
</reference>
<dbReference type="PROSITE" id="PS00330">
    <property type="entry name" value="HEMOLYSIN_CALCIUM"/>
    <property type="match status" value="2"/>
</dbReference>
<name>A0ABT4XRY5_9RHOB</name>
<organism evidence="3 4">
    <name type="scientific">Thalassococcus lentus</name>
    <dbReference type="NCBI Taxonomy" id="1210524"/>
    <lineage>
        <taxon>Bacteria</taxon>
        <taxon>Pseudomonadati</taxon>
        <taxon>Pseudomonadota</taxon>
        <taxon>Alphaproteobacteria</taxon>
        <taxon>Rhodobacterales</taxon>
        <taxon>Roseobacteraceae</taxon>
        <taxon>Thalassococcus</taxon>
    </lineage>
</organism>
<dbReference type="Pfam" id="PF00353">
    <property type="entry name" value="HemolysinCabind"/>
    <property type="match status" value="3"/>
</dbReference>
<comment type="subcellular location">
    <subcellularLocation>
        <location evidence="1">Secreted</location>
    </subcellularLocation>
</comment>
<evidence type="ECO:0000313" key="4">
    <source>
        <dbReference type="Proteomes" id="UP001210720"/>
    </source>
</evidence>
<keyword evidence="4" id="KW-1185">Reference proteome</keyword>
<protein>
    <recommendedName>
        <fullName evidence="5">Calcium-binding protein</fullName>
    </recommendedName>
</protein>
<gene>
    <name evidence="3" type="ORF">PFY00_07965</name>
</gene>
<dbReference type="Gene3D" id="2.150.10.10">
    <property type="entry name" value="Serralysin-like metalloprotease, C-terminal"/>
    <property type="match status" value="2"/>
</dbReference>
<dbReference type="InterPro" id="IPR011049">
    <property type="entry name" value="Serralysin-like_metalloprot_C"/>
</dbReference>
<accession>A0ABT4XRY5</accession>
<sequence length="530" mass="53929">MATLVWDIVPNDFSITTGNGSWNSYTANWTNDFGITQTTFLPGDRVQFDNIFNTGNFTILVEEPVAPGRIDFLWDGINVFNYTFDGAPITISENITALGTGRVTINNPIVGSTSFQVQDISDFLLGGISTHTGTMDLITTVTPVRVTVMSTASWAGTIEVNPNTTLDNDGTVGTVVMDGGTVRNFGTISELTYLGGTVENNPVLGTINHLSLGLNNPFASGPPTPFTIDLFERIGNGSGRAVTGDYSANTLTVNGELRGDAHMRGGTDSMTVSAGATVSGDIRGGSGNDTISASGTVTGDIHGARDADTINIFGTVNGRIGGGGGNDTITVGGFVSGRIAGHSGDDTIDGTGAGTALFENGGSGNDSLVGGGFSDTIIGGSENDTLIGNGGNDRLRGDAGNDSISADAGDDTLFGGAGSDTLTGGTGSDRYFYSDTSQSAAGSSVDTIVDFEVGTDTIVLAGIDADTTAGGNQRFDFIGTAAFSGTAGELRIEAGVGTTTILGDTNGDSVADLQINLFGSLSVTAGDFIL</sequence>